<dbReference type="Pfam" id="PF00106">
    <property type="entry name" value="adh_short"/>
    <property type="match status" value="1"/>
</dbReference>
<dbReference type="RefSeq" id="WP_014642842.1">
    <property type="nucleotide sequence ID" value="NC_017668.1"/>
</dbReference>
<protein>
    <submittedName>
        <fullName evidence="2">Short-chain dehydrogenase/reductase family protein</fullName>
    </submittedName>
</protein>
<dbReference type="PATRIC" id="fig|866895.3.peg.1613"/>
<dbReference type="STRING" id="866895.HBHAL_2601"/>
<evidence type="ECO:0000313" key="2">
    <source>
        <dbReference type="EMBL" id="CCG44947.1"/>
    </source>
</evidence>
<gene>
    <name evidence="2" type="ordered locus">HBHAL_2601</name>
</gene>
<reference evidence="2 3" key="1">
    <citation type="journal article" date="2013" name="Environ. Microbiol.">
        <title>Chloride and organic osmolytes: a hybrid strategy to cope with elevated salinities by the moderately halophilic, chloride-dependent bacterium Halobacillus halophilus.</title>
        <authorList>
            <person name="Saum S.H."/>
            <person name="Pfeiffer F."/>
            <person name="Palm P."/>
            <person name="Rampp M."/>
            <person name="Schuster S.C."/>
            <person name="Muller V."/>
            <person name="Oesterhelt D."/>
        </authorList>
    </citation>
    <scope>NUCLEOTIDE SEQUENCE [LARGE SCALE GENOMIC DNA]</scope>
    <source>
        <strain evidence="3">ATCC 35676 / DSM 2266 / JCM 20832 / KCTC 3685 / LMG 17431 / NBRC 102448 / NCIMB 2269</strain>
    </source>
</reference>
<dbReference type="eggNOG" id="COG1028">
    <property type="taxonomic scope" value="Bacteria"/>
</dbReference>
<dbReference type="HOGENOM" id="CLU_010194_44_5_9"/>
<organism evidence="2 3">
    <name type="scientific">Halobacillus halophilus (strain ATCC 35676 / DSM 2266 / JCM 20832 / KCTC 3685 / LMG 17431 / NBRC 102448 / NCIMB 2269)</name>
    <name type="common">Sporosarcina halophila</name>
    <dbReference type="NCBI Taxonomy" id="866895"/>
    <lineage>
        <taxon>Bacteria</taxon>
        <taxon>Bacillati</taxon>
        <taxon>Bacillota</taxon>
        <taxon>Bacilli</taxon>
        <taxon>Bacillales</taxon>
        <taxon>Bacillaceae</taxon>
        <taxon>Halobacillus</taxon>
    </lineage>
</organism>
<dbReference type="PRINTS" id="PR00081">
    <property type="entry name" value="GDHRDH"/>
</dbReference>
<dbReference type="GO" id="GO:0016491">
    <property type="term" value="F:oxidoreductase activity"/>
    <property type="evidence" value="ECO:0007669"/>
    <property type="project" value="UniProtKB-KW"/>
</dbReference>
<dbReference type="Gene3D" id="3.40.50.720">
    <property type="entry name" value="NAD(P)-binding Rossmann-like Domain"/>
    <property type="match status" value="1"/>
</dbReference>
<accession>I0JLC7</accession>
<dbReference type="PANTHER" id="PTHR43157">
    <property type="entry name" value="PHOSPHATIDYLINOSITOL-GLYCAN BIOSYNTHESIS CLASS F PROTEIN-RELATED"/>
    <property type="match status" value="1"/>
</dbReference>
<dbReference type="AlphaFoldDB" id="I0JLC7"/>
<dbReference type="InterPro" id="IPR002347">
    <property type="entry name" value="SDR_fam"/>
</dbReference>
<dbReference type="KEGG" id="hhd:HBHAL_2601"/>
<proteinExistence type="predicted"/>
<evidence type="ECO:0000313" key="3">
    <source>
        <dbReference type="Proteomes" id="UP000007397"/>
    </source>
</evidence>
<evidence type="ECO:0000256" key="1">
    <source>
        <dbReference type="ARBA" id="ARBA00023002"/>
    </source>
</evidence>
<name>I0JLC7_HALH3</name>
<dbReference type="SUPFAM" id="SSF51735">
    <property type="entry name" value="NAD(P)-binding Rossmann-fold domains"/>
    <property type="match status" value="1"/>
</dbReference>
<dbReference type="PANTHER" id="PTHR43157:SF31">
    <property type="entry name" value="PHOSPHATIDYLINOSITOL-GLYCAN BIOSYNTHESIS CLASS F PROTEIN"/>
    <property type="match status" value="1"/>
</dbReference>
<sequence>MDHKVCLITGGNSGIGKAAAIQLAQSGMKVMIACRNEERGRAALQDIKSSSDHDQVELLVLDMSSQASICQAVEMFKSKHSKLDVLIHNAADFDITRKTPEYSEDGIETVWATNHIGPVLLTSLLTHELEQSEQGRVITVASQGLMLHPYLKVNVKDPEFKTGGYRVAKAYYQSKLAQVMYTYWLAEQLKDTRVTVNAVRVTNVKVDISRYPDLSKVMKILYSIKSRFSISPEEMAETYTYLARSPEMKEVTGEYFNEKNKIVSSSRYSKKKRNIEEVMELTMKYL</sequence>
<dbReference type="InterPro" id="IPR036291">
    <property type="entry name" value="NAD(P)-bd_dom_sf"/>
</dbReference>
<keyword evidence="3" id="KW-1185">Reference proteome</keyword>
<dbReference type="Proteomes" id="UP000007397">
    <property type="component" value="Chromosome"/>
</dbReference>
<keyword evidence="1" id="KW-0560">Oxidoreductase</keyword>
<dbReference type="EMBL" id="HE717023">
    <property type="protein sequence ID" value="CCG44947.1"/>
    <property type="molecule type" value="Genomic_DNA"/>
</dbReference>